<feature type="binding site" evidence="3">
    <location>
        <position position="434"/>
    </location>
    <ligand>
        <name>Zn(2+)</name>
        <dbReference type="ChEBI" id="CHEBI:29105"/>
        <label>1</label>
    </ligand>
</feature>
<feature type="chain" id="PRO_5025628719" description="alkaline phosphatase" evidence="5">
    <location>
        <begin position="17"/>
        <end position="480"/>
    </location>
</feature>
<evidence type="ECO:0000256" key="4">
    <source>
        <dbReference type="RuleBase" id="RU003946"/>
    </source>
</evidence>
<comment type="cofactor">
    <cofactor evidence="3">
        <name>Mg(2+)</name>
        <dbReference type="ChEBI" id="CHEBI:18420"/>
    </cofactor>
    <text evidence="3">Binds 1 Mg(2+) ion.</text>
</comment>
<dbReference type="PANTHER" id="PTHR11596">
    <property type="entry name" value="ALKALINE PHOSPHATASE"/>
    <property type="match status" value="1"/>
</dbReference>
<dbReference type="Gene3D" id="3.40.720.10">
    <property type="entry name" value="Alkaline Phosphatase, subunit A"/>
    <property type="match status" value="2"/>
</dbReference>
<feature type="binding site" evidence="3">
    <location>
        <position position="181"/>
    </location>
    <ligand>
        <name>Mg(2+)</name>
        <dbReference type="ChEBI" id="CHEBI:18420"/>
    </ligand>
</feature>
<feature type="binding site" evidence="3">
    <location>
        <position position="302"/>
    </location>
    <ligand>
        <name>Zn(2+)</name>
        <dbReference type="ChEBI" id="CHEBI:29105"/>
        <label>2</label>
    </ligand>
</feature>
<evidence type="ECO:0000256" key="2">
    <source>
        <dbReference type="PIRSR" id="PIRSR601952-1"/>
    </source>
</evidence>
<dbReference type="GO" id="GO:0046872">
    <property type="term" value="F:metal ion binding"/>
    <property type="evidence" value="ECO:0007669"/>
    <property type="project" value="UniProtKB-KW"/>
</dbReference>
<dbReference type="EMBL" id="VIIS01000981">
    <property type="protein sequence ID" value="KAF0303051.1"/>
    <property type="molecule type" value="Genomic_DNA"/>
</dbReference>
<dbReference type="OrthoDB" id="5818554at2759"/>
<keyword evidence="3" id="KW-0479">Metal-binding</keyword>
<dbReference type="Pfam" id="PF00245">
    <property type="entry name" value="Alk_phosphatase"/>
    <property type="match status" value="2"/>
</dbReference>
<feature type="signal peptide" evidence="5">
    <location>
        <begin position="1"/>
        <end position="16"/>
    </location>
</feature>
<comment type="caution">
    <text evidence="6">The sequence shown here is derived from an EMBL/GenBank/DDBJ whole genome shotgun (WGS) entry which is preliminary data.</text>
</comment>
<dbReference type="EC" id="3.1.3.1" evidence="1"/>
<gene>
    <name evidence="6" type="primary">ALPP_1</name>
    <name evidence="6" type="ORF">FJT64_024951</name>
</gene>
<name>A0A6A4WMA4_AMPAM</name>
<evidence type="ECO:0000256" key="1">
    <source>
        <dbReference type="ARBA" id="ARBA00012647"/>
    </source>
</evidence>
<keyword evidence="5" id="KW-0732">Signal</keyword>
<feature type="binding site" evidence="3">
    <location>
        <position position="344"/>
    </location>
    <ligand>
        <name>Mg(2+)</name>
        <dbReference type="ChEBI" id="CHEBI:18420"/>
    </ligand>
</feature>
<evidence type="ECO:0000256" key="5">
    <source>
        <dbReference type="SAM" id="SignalP"/>
    </source>
</evidence>
<keyword evidence="3" id="KW-0862">Zinc</keyword>
<feature type="binding site" evidence="3">
    <location>
        <position position="297"/>
    </location>
    <ligand>
        <name>Mg(2+)</name>
        <dbReference type="ChEBI" id="CHEBI:18420"/>
    </ligand>
</feature>
<dbReference type="CDD" id="cd16012">
    <property type="entry name" value="ALP"/>
    <property type="match status" value="1"/>
</dbReference>
<evidence type="ECO:0000313" key="7">
    <source>
        <dbReference type="Proteomes" id="UP000440578"/>
    </source>
</evidence>
<comment type="cofactor">
    <cofactor evidence="3">
        <name>Zn(2+)</name>
        <dbReference type="ChEBI" id="CHEBI:29105"/>
    </cofactor>
    <text evidence="3">Binds 2 Zn(2+) ions.</text>
</comment>
<comment type="similarity">
    <text evidence="4">Belongs to the alkaline phosphatase family.</text>
</comment>
<feature type="binding site" evidence="3">
    <location>
        <position position="179"/>
    </location>
    <ligand>
        <name>Mg(2+)</name>
        <dbReference type="ChEBI" id="CHEBI:18420"/>
    </ligand>
</feature>
<dbReference type="GO" id="GO:0004035">
    <property type="term" value="F:alkaline phosphatase activity"/>
    <property type="evidence" value="ECO:0007669"/>
    <property type="project" value="UniProtKB-EC"/>
</dbReference>
<dbReference type="PRINTS" id="PR00113">
    <property type="entry name" value="ALKPHPHTASE"/>
</dbReference>
<dbReference type="PANTHER" id="PTHR11596:SF91">
    <property type="entry name" value="ALKALINE PHOSPHATASE-RELATED"/>
    <property type="match status" value="1"/>
</dbReference>
<evidence type="ECO:0000256" key="3">
    <source>
        <dbReference type="PIRSR" id="PIRSR601952-2"/>
    </source>
</evidence>
<reference evidence="6 7" key="1">
    <citation type="submission" date="2019-07" db="EMBL/GenBank/DDBJ databases">
        <title>Draft genome assembly of a fouling barnacle, Amphibalanus amphitrite (Darwin, 1854): The first reference genome for Thecostraca.</title>
        <authorList>
            <person name="Kim W."/>
        </authorList>
    </citation>
    <scope>NUCLEOTIDE SEQUENCE [LARGE SCALE GENOMIC DNA]</scope>
    <source>
        <strain evidence="6">SNU_AA5</strain>
        <tissue evidence="6">Soma without cirri and trophi</tissue>
    </source>
</reference>
<dbReference type="Proteomes" id="UP000440578">
    <property type="component" value="Unassembled WGS sequence"/>
</dbReference>
<dbReference type="InterPro" id="IPR017850">
    <property type="entry name" value="Alkaline_phosphatase_core_sf"/>
</dbReference>
<proteinExistence type="inferred from homology"/>
<feature type="binding site" evidence="3">
    <location>
        <position position="306"/>
    </location>
    <ligand>
        <name>Zn(2+)</name>
        <dbReference type="ChEBI" id="CHEBI:29105"/>
        <label>2</label>
    </ligand>
</feature>
<dbReference type="SMART" id="SM00098">
    <property type="entry name" value="alkPPc"/>
    <property type="match status" value="1"/>
</dbReference>
<evidence type="ECO:0000313" key="6">
    <source>
        <dbReference type="EMBL" id="KAF0303051.1"/>
    </source>
</evidence>
<feature type="binding site" evidence="3">
    <location>
        <position position="343"/>
    </location>
    <ligand>
        <name>Zn(2+)</name>
        <dbReference type="ChEBI" id="CHEBI:29105"/>
        <label>2</label>
    </ligand>
</feature>
<dbReference type="InterPro" id="IPR001952">
    <property type="entry name" value="Alkaline_phosphatase"/>
</dbReference>
<dbReference type="SUPFAM" id="SSF53649">
    <property type="entry name" value="Alkaline phosphatase-like"/>
    <property type="match status" value="1"/>
</dbReference>
<organism evidence="6 7">
    <name type="scientific">Amphibalanus amphitrite</name>
    <name type="common">Striped barnacle</name>
    <name type="synonym">Balanus amphitrite</name>
    <dbReference type="NCBI Taxonomy" id="1232801"/>
    <lineage>
        <taxon>Eukaryota</taxon>
        <taxon>Metazoa</taxon>
        <taxon>Ecdysozoa</taxon>
        <taxon>Arthropoda</taxon>
        <taxon>Crustacea</taxon>
        <taxon>Multicrustacea</taxon>
        <taxon>Cirripedia</taxon>
        <taxon>Thoracica</taxon>
        <taxon>Thoracicalcarea</taxon>
        <taxon>Balanomorpha</taxon>
        <taxon>Balanoidea</taxon>
        <taxon>Balanidae</taxon>
        <taxon>Amphibalaninae</taxon>
        <taxon>Amphibalanus</taxon>
    </lineage>
</organism>
<protein>
    <recommendedName>
        <fullName evidence="1">alkaline phosphatase</fullName>
        <ecNumber evidence="1">3.1.3.1</ecNumber>
    </recommendedName>
</protein>
<feature type="active site" description="Phosphoserine intermediate" evidence="2">
    <location>
        <position position="117"/>
    </location>
</feature>
<keyword evidence="7" id="KW-1185">Reference proteome</keyword>
<sequence>MKLLVVVACVAAVAVAVPLDSRVEDQDELEMHEMNAPTYQEVQQKMGLGDGASLSRSGKVLDSVFWKEIAQDILRTKLADPCVRSSGQERRALHRRRPSPYLGLSKTYNCDRWTADSASTATAYLTGAKGNFLTVGVDCSVLIWNCDAVNEASSPKSILRYGVEAGKWVGLVSTARITHASPAATFGHTAYRTWESDADFVAMEWMTGPVKDSCKNAMKDLSTQFVEREGIDINVRLRTELNNFDATSADYVLGLFSRSHMQYRAFQTPDDVNLTEMVKKALEILKRGPNGFVLFVEGAKIDHGHHYGNAYTAIDETIELEEVVQHVMDNTDESETLIVVSSDHSHTFGINGYPERGLDMFGPSSFLAGGMQKGGPPPKLPYPIMQYANGPGGTEDWAEFEAKRARLTDMSETAEWRDPHYKQIAGIYLPKETHGGEDVGIFARGPGAHLLRGSLEENVIHHVINYALCQGDFATVCDKK</sequence>
<accession>A0A6A4WMA4</accession>
<dbReference type="AlphaFoldDB" id="A0A6A4WMA4"/>
<keyword evidence="3" id="KW-0460">Magnesium</keyword>